<dbReference type="InterPro" id="IPR008930">
    <property type="entry name" value="Terpenoid_cyclase/PrenylTrfase"/>
</dbReference>
<comment type="caution">
    <text evidence="3">The sequence shown here is derived from an EMBL/GenBank/DDBJ whole genome shotgun (WGS) entry which is preliminary data.</text>
</comment>
<dbReference type="Gene3D" id="1.50.10.20">
    <property type="match status" value="1"/>
</dbReference>
<organism evidence="3 4">
    <name type="scientific">Rosa chinensis</name>
    <name type="common">China rose</name>
    <dbReference type="NCBI Taxonomy" id="74649"/>
    <lineage>
        <taxon>Eukaryota</taxon>
        <taxon>Viridiplantae</taxon>
        <taxon>Streptophyta</taxon>
        <taxon>Embryophyta</taxon>
        <taxon>Tracheophyta</taxon>
        <taxon>Spermatophyta</taxon>
        <taxon>Magnoliopsida</taxon>
        <taxon>eudicotyledons</taxon>
        <taxon>Gunneridae</taxon>
        <taxon>Pentapetalae</taxon>
        <taxon>rosids</taxon>
        <taxon>fabids</taxon>
        <taxon>Rosales</taxon>
        <taxon>Rosaceae</taxon>
        <taxon>Rosoideae</taxon>
        <taxon>Rosoideae incertae sedis</taxon>
        <taxon>Rosa</taxon>
    </lineage>
</organism>
<dbReference type="EMBL" id="PDCK01000040">
    <property type="protein sequence ID" value="PRQ53913.1"/>
    <property type="molecule type" value="Genomic_DNA"/>
</dbReference>
<protein>
    <recommendedName>
        <fullName evidence="2">Prenyltransferase alpha-alpha toroid domain-containing protein</fullName>
    </recommendedName>
</protein>
<evidence type="ECO:0000259" key="2">
    <source>
        <dbReference type="Pfam" id="PF00432"/>
    </source>
</evidence>
<reference evidence="3 4" key="1">
    <citation type="journal article" date="2018" name="Nat. Genet.">
        <title>The Rosa genome provides new insights in the design of modern roses.</title>
        <authorList>
            <person name="Bendahmane M."/>
        </authorList>
    </citation>
    <scope>NUCLEOTIDE SEQUENCE [LARGE SCALE GENOMIC DNA]</scope>
    <source>
        <strain evidence="4">cv. Old Blush</strain>
    </source>
</reference>
<keyword evidence="1" id="KW-0677">Repeat</keyword>
<proteinExistence type="predicted"/>
<dbReference type="GO" id="GO:0016740">
    <property type="term" value="F:transferase activity"/>
    <property type="evidence" value="ECO:0007669"/>
    <property type="project" value="UniProtKB-KW"/>
</dbReference>
<dbReference type="Gramene" id="PRQ53913">
    <property type="protein sequence ID" value="PRQ53913"/>
    <property type="gene ID" value="RchiOBHm_Chr2g0171761"/>
</dbReference>
<evidence type="ECO:0000313" key="3">
    <source>
        <dbReference type="EMBL" id="PRQ53913.1"/>
    </source>
</evidence>
<dbReference type="InterPro" id="IPR001330">
    <property type="entry name" value="Prenyltrans"/>
</dbReference>
<dbReference type="STRING" id="74649.A0A2P6S5E4"/>
<dbReference type="AlphaFoldDB" id="A0A2P6S5E4"/>
<dbReference type="Proteomes" id="UP000238479">
    <property type="component" value="Chromosome 2"/>
</dbReference>
<dbReference type="Pfam" id="PF00432">
    <property type="entry name" value="Prenyltrans"/>
    <property type="match status" value="1"/>
</dbReference>
<evidence type="ECO:0000313" key="4">
    <source>
        <dbReference type="Proteomes" id="UP000238479"/>
    </source>
</evidence>
<dbReference type="SUPFAM" id="SSF48239">
    <property type="entry name" value="Terpenoid cyclases/Protein prenyltransferases"/>
    <property type="match status" value="1"/>
</dbReference>
<accession>A0A2P6S5E4</accession>
<gene>
    <name evidence="3" type="ORF">RchiOBHm_Chr2g0171761</name>
</gene>
<name>A0A2P6S5E4_ROSCH</name>
<feature type="domain" description="Prenyltransferase alpha-alpha toroid" evidence="2">
    <location>
        <begin position="22"/>
        <end position="61"/>
    </location>
</feature>
<evidence type="ECO:0000256" key="1">
    <source>
        <dbReference type="ARBA" id="ARBA00022737"/>
    </source>
</evidence>
<sequence>MCPLSSELQLDMNFINRRVEMKPLFHAIALKRFYAHRLAENNGGLIDKPGKSRDFYHTCFGSKYVVGR</sequence>
<keyword evidence="4" id="KW-1185">Reference proteome</keyword>
<keyword evidence="3" id="KW-0808">Transferase</keyword>